<proteinExistence type="predicted"/>
<protein>
    <submittedName>
        <fullName evidence="4">Alpha-(1-&gt;3)-arabinofuranosyltransferase family protein</fullName>
    </submittedName>
</protein>
<evidence type="ECO:0000313" key="5">
    <source>
        <dbReference type="Proteomes" id="UP001324287"/>
    </source>
</evidence>
<reference evidence="4 5" key="1">
    <citation type="submission" date="2023-12" db="EMBL/GenBank/DDBJ databases">
        <title>Blastococcus brunescens sp. nov., an actonobacterium isolated from sandstone collected in sahara desert.</title>
        <authorList>
            <person name="Gtari M."/>
            <person name="Ghodhbane F."/>
        </authorList>
    </citation>
    <scope>NUCLEOTIDE SEQUENCE [LARGE SCALE GENOMIC DNA]</scope>
    <source>
        <strain evidence="4 5">BMG 8361</strain>
    </source>
</reference>
<dbReference type="InterPro" id="IPR008979">
    <property type="entry name" value="Galactose-bd-like_sf"/>
</dbReference>
<sequence length="926" mass="97837">MWALLLLGSVLQQPGRTTFDTKFDLTADPAGFLDQALQLWSPLTLGALQNQAYGYLFPHGTFFLVADVLQAPDWLAQRLWSGLLLVVAYEGARRLVRALGLPFAAALLGGLAYALSPRFLGGVGVLSGEAPPVALLPWAVLPLVLALDGRLSARRGDCCPGWPSCAWGRERRRHAGGAPLAFLVAASRLRRDGAALLGWWSLGAALACAWWIGPLLLLGRYSPPFLDYIETAGATTYTTGWANSLRGAEHWVAYHTVGGEAWWPGAHTLVTSAPLAVLAMGVAAFGLVGLLHPRMPLRLPLTLALLLGLLCLTLGNPSLAGSFVDGPVRALLDGPLAPLRNVHKVDPLVRLPLALGAAHASALLFRRTGSFLEQRGRERHATVGRRVLGGVLAAVLLVGAAPLFTNGLRTPGWTDVPEAWMQTAAYLDDQPHNRALVVPGAGFGVQTWGWTVDEPIQGLTDSAWVTRSQTVLAPGATIRVLDTIERRLGAGHGSAGLADVLARTGITHVVLRRDLDRRATSAADVNRTERALLDSPGIRRVAGFGSTGFADQDLITVYAVSNAVPRASLVETDEIVTLDGGPEDVLAALDADVLSPAQAVTVGGAEEPADLVTDGYRRVERQFGSIHDAVGEVMTRTSPSRLDRPADDFPGAPTVDPVQAGFLAVDDVTASSSQGYADNYGSVRPERGPAAAFDGRLETAWRSGAYEPPVGQWLDVDLARPVSGGALHVWFLRERGTSKVRKAEVSFDGDAEVHAVPADGHLVVAVPRTAVHDVRVTVTAVQPGASELVPVAIREVQLPDTTAGRTLDVPRPVGAGTTVLLGNAAEERPCLDIGYGPYCRTSTSAPEWNGIDRRLTLVEDGSWHLSGTVVALPTPAAAALLGPLDGSAAVTAGSVLGDDPAVSGCSPSTARSRRPGWPIRPTTRRR</sequence>
<evidence type="ECO:0000256" key="2">
    <source>
        <dbReference type="SAM" id="Phobius"/>
    </source>
</evidence>
<evidence type="ECO:0000259" key="3">
    <source>
        <dbReference type="Pfam" id="PF11847"/>
    </source>
</evidence>
<dbReference type="Gene3D" id="2.60.120.260">
    <property type="entry name" value="Galactose-binding domain-like"/>
    <property type="match status" value="1"/>
</dbReference>
<feature type="region of interest" description="Disordered" evidence="1">
    <location>
        <begin position="901"/>
        <end position="926"/>
    </location>
</feature>
<feature type="transmembrane region" description="Helical" evidence="2">
    <location>
        <begin position="130"/>
        <end position="147"/>
    </location>
</feature>
<feature type="transmembrane region" description="Helical" evidence="2">
    <location>
        <begin position="303"/>
        <end position="324"/>
    </location>
</feature>
<dbReference type="InterPro" id="IPR021798">
    <property type="entry name" value="AftD_N"/>
</dbReference>
<keyword evidence="2" id="KW-1133">Transmembrane helix</keyword>
<feature type="transmembrane region" description="Helical" evidence="2">
    <location>
        <begin position="197"/>
        <end position="218"/>
    </location>
</feature>
<accession>A0ABZ1AT25</accession>
<dbReference type="RefSeq" id="WP_324273086.1">
    <property type="nucleotide sequence ID" value="NZ_CP141261.1"/>
</dbReference>
<feature type="transmembrane region" description="Helical" evidence="2">
    <location>
        <begin position="348"/>
        <end position="365"/>
    </location>
</feature>
<evidence type="ECO:0000256" key="1">
    <source>
        <dbReference type="SAM" id="MobiDB-lite"/>
    </source>
</evidence>
<feature type="domain" description="Alpha-(1-&gt;3)-arabinofuranosyltransferase N-terminal GT-C" evidence="3">
    <location>
        <begin position="7"/>
        <end position="645"/>
    </location>
</feature>
<gene>
    <name evidence="4" type="ORF">U6N30_16440</name>
</gene>
<feature type="transmembrane region" description="Helical" evidence="2">
    <location>
        <begin position="386"/>
        <end position="404"/>
    </location>
</feature>
<name>A0ABZ1AT25_9ACTN</name>
<evidence type="ECO:0000313" key="4">
    <source>
        <dbReference type="EMBL" id="WRL61725.1"/>
    </source>
</evidence>
<dbReference type="EMBL" id="CP141261">
    <property type="protein sequence ID" value="WRL61725.1"/>
    <property type="molecule type" value="Genomic_DNA"/>
</dbReference>
<feature type="transmembrane region" description="Helical" evidence="2">
    <location>
        <begin position="95"/>
        <end position="115"/>
    </location>
</feature>
<organism evidence="4 5">
    <name type="scientific">Blastococcus brunescens</name>
    <dbReference type="NCBI Taxonomy" id="1564165"/>
    <lineage>
        <taxon>Bacteria</taxon>
        <taxon>Bacillati</taxon>
        <taxon>Actinomycetota</taxon>
        <taxon>Actinomycetes</taxon>
        <taxon>Geodermatophilales</taxon>
        <taxon>Geodermatophilaceae</taxon>
        <taxon>Blastococcus</taxon>
    </lineage>
</organism>
<keyword evidence="5" id="KW-1185">Reference proteome</keyword>
<keyword evidence="2" id="KW-0472">Membrane</keyword>
<dbReference type="Pfam" id="PF11847">
    <property type="entry name" value="GT-C_AftD"/>
    <property type="match status" value="1"/>
</dbReference>
<feature type="transmembrane region" description="Helical" evidence="2">
    <location>
        <begin position="272"/>
        <end position="291"/>
    </location>
</feature>
<dbReference type="Proteomes" id="UP001324287">
    <property type="component" value="Chromosome"/>
</dbReference>
<keyword evidence="2" id="KW-0812">Transmembrane</keyword>
<dbReference type="SUPFAM" id="SSF49785">
    <property type="entry name" value="Galactose-binding domain-like"/>
    <property type="match status" value="1"/>
</dbReference>